<dbReference type="KEGG" id="lvi:G7068_06680"/>
<organism evidence="1 2">
    <name type="scientific">Leucobacter viscericola</name>
    <dbReference type="NCBI Taxonomy" id="2714935"/>
    <lineage>
        <taxon>Bacteria</taxon>
        <taxon>Bacillati</taxon>
        <taxon>Actinomycetota</taxon>
        <taxon>Actinomycetes</taxon>
        <taxon>Micrococcales</taxon>
        <taxon>Microbacteriaceae</taxon>
        <taxon>Leucobacter</taxon>
    </lineage>
</organism>
<keyword evidence="2" id="KW-1185">Reference proteome</keyword>
<evidence type="ECO:0000313" key="2">
    <source>
        <dbReference type="Proteomes" id="UP000502677"/>
    </source>
</evidence>
<accession>A0A6G7XEP7</accession>
<protein>
    <submittedName>
        <fullName evidence="1">Uncharacterized protein</fullName>
    </submittedName>
</protein>
<proteinExistence type="predicted"/>
<dbReference type="RefSeq" id="WP_166290464.1">
    <property type="nucleotide sequence ID" value="NZ_CP049863.1"/>
</dbReference>
<evidence type="ECO:0000313" key="1">
    <source>
        <dbReference type="EMBL" id="QIK62919.1"/>
    </source>
</evidence>
<name>A0A6G7XEP7_9MICO</name>
<dbReference type="Proteomes" id="UP000502677">
    <property type="component" value="Chromosome"/>
</dbReference>
<reference evidence="1 2" key="1">
    <citation type="submission" date="2020-03" db="EMBL/GenBank/DDBJ databases">
        <title>Leucobacter sp. nov., isolated from beetles.</title>
        <authorList>
            <person name="Hyun D.-W."/>
            <person name="Bae J.-W."/>
        </authorList>
    </citation>
    <scope>NUCLEOTIDE SEQUENCE [LARGE SCALE GENOMIC DNA]</scope>
    <source>
        <strain evidence="1 2">HDW9C</strain>
    </source>
</reference>
<dbReference type="EMBL" id="CP049863">
    <property type="protein sequence ID" value="QIK62919.1"/>
    <property type="molecule type" value="Genomic_DNA"/>
</dbReference>
<gene>
    <name evidence="1" type="ORF">G7068_06680</name>
</gene>
<sequence>MSDIKPVTNFFGGYPNSANVIAECIDPVAMWHLLRENLMVQLSQRPSEVLTERIIAQDRSGRKRIQKLTAHGWTIQSATPRRMLRGDVYIFMRPQTTREEREFLGWNK</sequence>
<dbReference type="AlphaFoldDB" id="A0A6G7XEP7"/>